<dbReference type="STRING" id="356882.A0A423VQ80"/>
<sequence length="462" mass="50079">MWHALTGSDWATDIVQAMFSNALLSALSPAVIEKTQDSYENIKVPMLEALDGYEDGGWITLSDTSKLSVTYASLIGLPFGPKPSSENTSFTLSTSYLSLDYPVFRIDSGQCEDLYKANRTLADAFLRTADPLHPSTNNWTFTAGPQSDTDVMRDIACDSGFLLGVSTCSKGCAPTQASWDARKIAWSSTSTIGFAHVECNIRTSYADVDYSCVKGSCQSQRARRTPDPPHDANVTAFDMNLGSMASSMIFHLASMYPFVDSGASTPVMQYILSPSEALTRYVRQDNVSIIDVGRKQFEIRLGQLINTIYLIGVSPTVMSGGTPIDQANVNPSPGMGYDYQFLNTTRVVSTTSSVQDLLRCNKAWFSVLIVASTISLAAAIASIVIRSRALLPDVLGTLSLATLKTVSTGGSTLDGMERARRLKSVGVRMGDIEPTAIYGRIALAAPSTGDEIRSLEKWRLYE</sequence>
<evidence type="ECO:0000256" key="1">
    <source>
        <dbReference type="SAM" id="Phobius"/>
    </source>
</evidence>
<evidence type="ECO:0000313" key="2">
    <source>
        <dbReference type="EMBL" id="ROV93165.1"/>
    </source>
</evidence>
<organism evidence="2 3">
    <name type="scientific">Cytospora schulzeri</name>
    <dbReference type="NCBI Taxonomy" id="448051"/>
    <lineage>
        <taxon>Eukaryota</taxon>
        <taxon>Fungi</taxon>
        <taxon>Dikarya</taxon>
        <taxon>Ascomycota</taxon>
        <taxon>Pezizomycotina</taxon>
        <taxon>Sordariomycetes</taxon>
        <taxon>Sordariomycetidae</taxon>
        <taxon>Diaporthales</taxon>
        <taxon>Cytosporaceae</taxon>
        <taxon>Cytospora</taxon>
    </lineage>
</organism>
<reference evidence="2 3" key="1">
    <citation type="submission" date="2015-09" db="EMBL/GenBank/DDBJ databases">
        <title>Host preference determinants of Valsa canker pathogens revealed by comparative genomics.</title>
        <authorList>
            <person name="Yin Z."/>
            <person name="Huang L."/>
        </authorList>
    </citation>
    <scope>NUCLEOTIDE SEQUENCE [LARGE SCALE GENOMIC DNA]</scope>
    <source>
        <strain evidence="2 3">03-1</strain>
    </source>
</reference>
<name>A0A423VQ80_9PEZI</name>
<gene>
    <name evidence="2" type="ORF">VMCG_08748</name>
</gene>
<evidence type="ECO:0000313" key="3">
    <source>
        <dbReference type="Proteomes" id="UP000283895"/>
    </source>
</evidence>
<keyword evidence="1" id="KW-1133">Transmembrane helix</keyword>
<accession>A0A423VQ80</accession>
<protein>
    <submittedName>
        <fullName evidence="2">Uncharacterized protein</fullName>
    </submittedName>
</protein>
<dbReference type="OrthoDB" id="3692311at2759"/>
<dbReference type="Proteomes" id="UP000283895">
    <property type="component" value="Unassembled WGS sequence"/>
</dbReference>
<keyword evidence="3" id="KW-1185">Reference proteome</keyword>
<dbReference type="EMBL" id="LKEA01000046">
    <property type="protein sequence ID" value="ROV93165.1"/>
    <property type="molecule type" value="Genomic_DNA"/>
</dbReference>
<comment type="caution">
    <text evidence="2">The sequence shown here is derived from an EMBL/GenBank/DDBJ whole genome shotgun (WGS) entry which is preliminary data.</text>
</comment>
<feature type="transmembrane region" description="Helical" evidence="1">
    <location>
        <begin position="363"/>
        <end position="385"/>
    </location>
</feature>
<proteinExistence type="predicted"/>
<dbReference type="AlphaFoldDB" id="A0A423VQ80"/>
<keyword evidence="1" id="KW-0472">Membrane</keyword>
<keyword evidence="1" id="KW-0812">Transmembrane</keyword>